<dbReference type="InterPro" id="IPR007235">
    <property type="entry name" value="Glyco_trans_28_C"/>
</dbReference>
<dbReference type="RefSeq" id="WP_133350334.1">
    <property type="nucleotide sequence ID" value="NZ_SMZQ01000008.1"/>
</dbReference>
<evidence type="ECO:0000313" key="4">
    <source>
        <dbReference type="Proteomes" id="UP000294621"/>
    </source>
</evidence>
<dbReference type="Pfam" id="PF04101">
    <property type="entry name" value="Glyco_tran_28_C"/>
    <property type="match status" value="1"/>
</dbReference>
<feature type="region of interest" description="Disordered" evidence="1">
    <location>
        <begin position="1"/>
        <end position="23"/>
    </location>
</feature>
<dbReference type="AlphaFoldDB" id="A0A4R5XVL5"/>
<dbReference type="SUPFAM" id="SSF53756">
    <property type="entry name" value="UDP-Glycosyltransferase/glycogen phosphorylase"/>
    <property type="match status" value="1"/>
</dbReference>
<evidence type="ECO:0000313" key="3">
    <source>
        <dbReference type="EMBL" id="TDL35823.1"/>
    </source>
</evidence>
<evidence type="ECO:0000256" key="1">
    <source>
        <dbReference type="SAM" id="MobiDB-lite"/>
    </source>
</evidence>
<evidence type="ECO:0000259" key="2">
    <source>
        <dbReference type="Pfam" id="PF04101"/>
    </source>
</evidence>
<dbReference type="OrthoDB" id="555447at2"/>
<proteinExistence type="predicted"/>
<organism evidence="3 4">
    <name type="scientific">Arthrobacter nitrophenolicus</name>
    <dbReference type="NCBI Taxonomy" id="683150"/>
    <lineage>
        <taxon>Bacteria</taxon>
        <taxon>Bacillati</taxon>
        <taxon>Actinomycetota</taxon>
        <taxon>Actinomycetes</taxon>
        <taxon>Micrococcales</taxon>
        <taxon>Micrococcaceae</taxon>
        <taxon>Arthrobacter</taxon>
    </lineage>
</organism>
<name>A0A4R5XVL5_9MICC</name>
<sequence>MTSALFIRPRRRQGASRASARKAGQETAGLGGLLEPGTRVLWVASCGGHLAELKKVADLYSSKGIRSTWVTFDTAQSRSMLHGSDVRYVTRVGTRDMKGTIKTLVAAYGILRRGSYDYVVSTGAAIAVSFLPLATLLGAESIYLESLTRTHGASTTGKILQKFSAVKTYTQYESWADSRWRYAGCVLDDCQVLPRQDRKIERVLVSLGTIHPYRFDRAVDAVMRALPEGCAPTWQLGATTRGDLPGVVHDEVAWSDMNRLIRETDVFVCHAGVGSVLQALDNGVVPVLAVRSASHGEHVDDHQQLFAQEMLRRGLGKVLEMADDGTALLQPVGMSAPKPAPAFVGTSSDPVPLRTFIARENPHHRLRGHKRQHTMSGRRTR</sequence>
<keyword evidence="3" id="KW-0808">Transferase</keyword>
<feature type="domain" description="Glycosyl transferase family 28 C-terminal" evidence="2">
    <location>
        <begin position="254"/>
        <end position="310"/>
    </location>
</feature>
<gene>
    <name evidence="3" type="ORF">E2R57_14855</name>
</gene>
<comment type="caution">
    <text evidence="3">The sequence shown here is derived from an EMBL/GenBank/DDBJ whole genome shotgun (WGS) entry which is preliminary data.</text>
</comment>
<feature type="region of interest" description="Disordered" evidence="1">
    <location>
        <begin position="362"/>
        <end position="381"/>
    </location>
</feature>
<dbReference type="Gene3D" id="3.40.50.2000">
    <property type="entry name" value="Glycogen Phosphorylase B"/>
    <property type="match status" value="2"/>
</dbReference>
<protein>
    <submittedName>
        <fullName evidence="3">Glycosyl transferase family 28</fullName>
    </submittedName>
</protein>
<dbReference type="GO" id="GO:0016758">
    <property type="term" value="F:hexosyltransferase activity"/>
    <property type="evidence" value="ECO:0007669"/>
    <property type="project" value="InterPro"/>
</dbReference>
<dbReference type="EMBL" id="SMZQ01000008">
    <property type="protein sequence ID" value="TDL35823.1"/>
    <property type="molecule type" value="Genomic_DNA"/>
</dbReference>
<accession>A0A4R5XVL5</accession>
<dbReference type="Proteomes" id="UP000294621">
    <property type="component" value="Unassembled WGS sequence"/>
</dbReference>
<reference evidence="3 4" key="1">
    <citation type="submission" date="2019-03" db="EMBL/GenBank/DDBJ databases">
        <title>Genome Sequencing and Assembly of Various Microbes Isolated from Partially Reclaimed Soil and Acid Mine Drainage (AMD) Site.</title>
        <authorList>
            <person name="Steinbock B."/>
            <person name="Bechtold R."/>
            <person name="Sevigny J.L."/>
            <person name="Thomas D."/>
            <person name="Cuthill L.R."/>
            <person name="Aveiro Johannsen E.J."/>
            <person name="Thomas K."/>
            <person name="Ghosh A."/>
        </authorList>
    </citation>
    <scope>NUCLEOTIDE SEQUENCE [LARGE SCALE GENOMIC DNA]</scope>
    <source>
        <strain evidence="3 4">S-A1</strain>
    </source>
</reference>